<proteinExistence type="predicted"/>
<protein>
    <submittedName>
        <fullName evidence="1">Uncharacterized protein</fullName>
    </submittedName>
</protein>
<sequence>MNRIVAGNFMSEISTELGPNTFAASLSRFDPTGRNALHIQSVRSVFTSGAFVSRSSDSSVEAVVVLRGDAVFRCEAVVDGDDNGGEFVGETAAQEVVGRRIGAAENESATVEVHEYGKFGVIAAAPCGGGGDVETEPEVARRVDGDVGGGDAIDRFGGRRAFGVEEFYETAVNGAVGAARNVEAEAVDGDYKSGRAWEVWPLSRLTGHCHLPLISGKCV</sequence>
<dbReference type="Proteomes" id="UP000325577">
    <property type="component" value="Linkage Group LG21"/>
</dbReference>
<evidence type="ECO:0000313" key="2">
    <source>
        <dbReference type="Proteomes" id="UP000325577"/>
    </source>
</evidence>
<name>A0A5J5ADV2_9ASTE</name>
<reference evidence="1 2" key="1">
    <citation type="submission" date="2019-09" db="EMBL/GenBank/DDBJ databases">
        <title>A chromosome-level genome assembly of the Chinese tupelo Nyssa sinensis.</title>
        <authorList>
            <person name="Yang X."/>
            <person name="Kang M."/>
            <person name="Yang Y."/>
            <person name="Xiong H."/>
            <person name="Wang M."/>
            <person name="Zhang Z."/>
            <person name="Wang Z."/>
            <person name="Wu H."/>
            <person name="Ma T."/>
            <person name="Liu J."/>
            <person name="Xi Z."/>
        </authorList>
    </citation>
    <scope>NUCLEOTIDE SEQUENCE [LARGE SCALE GENOMIC DNA]</scope>
    <source>
        <strain evidence="1">J267</strain>
        <tissue evidence="1">Leaf</tissue>
    </source>
</reference>
<accession>A0A5J5ADV2</accession>
<organism evidence="1 2">
    <name type="scientific">Nyssa sinensis</name>
    <dbReference type="NCBI Taxonomy" id="561372"/>
    <lineage>
        <taxon>Eukaryota</taxon>
        <taxon>Viridiplantae</taxon>
        <taxon>Streptophyta</taxon>
        <taxon>Embryophyta</taxon>
        <taxon>Tracheophyta</taxon>
        <taxon>Spermatophyta</taxon>
        <taxon>Magnoliopsida</taxon>
        <taxon>eudicotyledons</taxon>
        <taxon>Gunneridae</taxon>
        <taxon>Pentapetalae</taxon>
        <taxon>asterids</taxon>
        <taxon>Cornales</taxon>
        <taxon>Nyssaceae</taxon>
        <taxon>Nyssa</taxon>
    </lineage>
</organism>
<dbReference type="AlphaFoldDB" id="A0A5J5ADV2"/>
<gene>
    <name evidence="1" type="ORF">F0562_035079</name>
</gene>
<keyword evidence="2" id="KW-1185">Reference proteome</keyword>
<dbReference type="EMBL" id="CM018045">
    <property type="protein sequence ID" value="KAA8528052.1"/>
    <property type="molecule type" value="Genomic_DNA"/>
</dbReference>
<evidence type="ECO:0000313" key="1">
    <source>
        <dbReference type="EMBL" id="KAA8528052.1"/>
    </source>
</evidence>